<feature type="compositionally biased region" description="Gly residues" evidence="1">
    <location>
        <begin position="598"/>
        <end position="615"/>
    </location>
</feature>
<evidence type="ECO:0000313" key="3">
    <source>
        <dbReference type="Proteomes" id="UP000235388"/>
    </source>
</evidence>
<feature type="region of interest" description="Disordered" evidence="1">
    <location>
        <begin position="334"/>
        <end position="389"/>
    </location>
</feature>
<organism evidence="2 3">
    <name type="scientific">Puccinia coronata f. sp. avenae</name>
    <dbReference type="NCBI Taxonomy" id="200324"/>
    <lineage>
        <taxon>Eukaryota</taxon>
        <taxon>Fungi</taxon>
        <taxon>Dikarya</taxon>
        <taxon>Basidiomycota</taxon>
        <taxon>Pucciniomycotina</taxon>
        <taxon>Pucciniomycetes</taxon>
        <taxon>Pucciniales</taxon>
        <taxon>Pucciniaceae</taxon>
        <taxon>Puccinia</taxon>
    </lineage>
</organism>
<feature type="region of interest" description="Disordered" evidence="1">
    <location>
        <begin position="598"/>
        <end position="636"/>
    </location>
</feature>
<gene>
    <name evidence="2" type="ORF">PCANC_16581</name>
</gene>
<evidence type="ECO:0000256" key="1">
    <source>
        <dbReference type="SAM" id="MobiDB-lite"/>
    </source>
</evidence>
<accession>A0A2N5UM31</accession>
<keyword evidence="3" id="KW-1185">Reference proteome</keyword>
<feature type="region of interest" description="Disordered" evidence="1">
    <location>
        <begin position="515"/>
        <end position="544"/>
    </location>
</feature>
<feature type="compositionally biased region" description="Polar residues" evidence="1">
    <location>
        <begin position="101"/>
        <end position="122"/>
    </location>
</feature>
<dbReference type="Proteomes" id="UP000235388">
    <property type="component" value="Unassembled WGS sequence"/>
</dbReference>
<dbReference type="OrthoDB" id="10610746at2759"/>
<comment type="caution">
    <text evidence="2">The sequence shown here is derived from an EMBL/GenBank/DDBJ whole genome shotgun (WGS) entry which is preliminary data.</text>
</comment>
<protein>
    <submittedName>
        <fullName evidence="2">Uncharacterized protein</fullName>
    </submittedName>
</protein>
<feature type="region of interest" description="Disordered" evidence="1">
    <location>
        <begin position="24"/>
        <end position="43"/>
    </location>
</feature>
<dbReference type="EMBL" id="PGCJ01000202">
    <property type="protein sequence ID" value="PLW38811.1"/>
    <property type="molecule type" value="Genomic_DNA"/>
</dbReference>
<feature type="compositionally biased region" description="Polar residues" evidence="1">
    <location>
        <begin position="148"/>
        <end position="157"/>
    </location>
</feature>
<feature type="compositionally biased region" description="Polar residues" evidence="1">
    <location>
        <begin position="378"/>
        <end position="389"/>
    </location>
</feature>
<feature type="region of interest" description="Disordered" evidence="1">
    <location>
        <begin position="101"/>
        <end position="133"/>
    </location>
</feature>
<proteinExistence type="predicted"/>
<reference evidence="2 3" key="1">
    <citation type="submission" date="2017-11" db="EMBL/GenBank/DDBJ databases">
        <title>De novo assembly and phasing of dikaryotic genomes from two isolates of Puccinia coronata f. sp. avenae, the causal agent of oat crown rust.</title>
        <authorList>
            <person name="Miller M.E."/>
            <person name="Zhang Y."/>
            <person name="Omidvar V."/>
            <person name="Sperschneider J."/>
            <person name="Schwessinger B."/>
            <person name="Raley C."/>
            <person name="Palmer J.M."/>
            <person name="Garnica D."/>
            <person name="Upadhyaya N."/>
            <person name="Rathjen J."/>
            <person name="Taylor J.M."/>
            <person name="Park R.F."/>
            <person name="Dodds P.N."/>
            <person name="Hirsch C.D."/>
            <person name="Kianian S.F."/>
            <person name="Figueroa M."/>
        </authorList>
    </citation>
    <scope>NUCLEOTIDE SEQUENCE [LARGE SCALE GENOMIC DNA]</scope>
    <source>
        <strain evidence="2">12NC29</strain>
    </source>
</reference>
<sequence length="636" mass="69757">MPHTVRTPTNGLRVTRVDGTTFGKVRASGRLPGPSGGAPMAGAATTQSVSPVTISRLVSLIPLAAPRNHPGYHGTYENPQSFAAPWQQQQTQSTMIWTPSPFTSQGSQSQHNATFSQRQHPFNSPGFFNASHPSSNVNLASSVAPHPYSQQHSLQARCNSQPLPRINLSVISGMAAPPRATGQTPLLPQMGLHQDKSFSNPPTGTKEQPQPALPSNQTSNTSDPTAQPAPLPDPPIGRNEMKKYQDMSLGELRTIAINSAKRLRMSNNIKAELNKLYYEFQLDLYKLAIKNRVGPHLYFAHIGHSRKARAGGGTLWNNFQHYDPEAKKLFAKYTQRGDTQQQSPTEQHSAAQQRAGAQQNPEQSAFREDSSCAPDSGWRNTPSTSACQNTHCLSGTTTSDGANVQRSTMRVPTPLTSRSNHASSTSSSQQPRTCDPPPSLGRPSKHQRPNPLQDAISGYMDPTSRDQREHNFNIAQLYSLKLQEAHLPINRLEEEVTQLRDGLNLQLTRAQDENTRLKKEMSDNDKDHAKEVSKLKKQHETKISETKRDLEGQLLDARRELSQAQQEVTHQSVKNSNLRMKLELMTLRMDMNIGSRGGGNMSSAFSGGGYGGGKGASSRSTRGPHGPEDEPGSSRY</sequence>
<feature type="region of interest" description="Disordered" evidence="1">
    <location>
        <begin position="175"/>
        <end position="240"/>
    </location>
</feature>
<feature type="compositionally biased region" description="Low complexity" evidence="1">
    <location>
        <begin position="417"/>
        <end position="428"/>
    </location>
</feature>
<feature type="region of interest" description="Disordered" evidence="1">
    <location>
        <begin position="138"/>
        <end position="157"/>
    </location>
</feature>
<feature type="compositionally biased region" description="Polar residues" evidence="1">
    <location>
        <begin position="197"/>
        <end position="222"/>
    </location>
</feature>
<dbReference type="AlphaFoldDB" id="A0A2N5UM31"/>
<evidence type="ECO:0000313" key="2">
    <source>
        <dbReference type="EMBL" id="PLW38811.1"/>
    </source>
</evidence>
<feature type="region of interest" description="Disordered" evidence="1">
    <location>
        <begin position="411"/>
        <end position="466"/>
    </location>
</feature>
<feature type="compositionally biased region" description="Polar residues" evidence="1">
    <location>
        <begin position="336"/>
        <end position="363"/>
    </location>
</feature>
<name>A0A2N5UM31_9BASI</name>